<dbReference type="RefSeq" id="XP_025346363.1">
    <property type="nucleotide sequence ID" value="XM_025494649.1"/>
</dbReference>
<dbReference type="OrthoDB" id="271448at2759"/>
<dbReference type="Proteomes" id="UP000245942">
    <property type="component" value="Unassembled WGS sequence"/>
</dbReference>
<organism evidence="3 4">
    <name type="scientific">Pseudomicrostroma glucosiphilum</name>
    <dbReference type="NCBI Taxonomy" id="1684307"/>
    <lineage>
        <taxon>Eukaryota</taxon>
        <taxon>Fungi</taxon>
        <taxon>Dikarya</taxon>
        <taxon>Basidiomycota</taxon>
        <taxon>Ustilaginomycotina</taxon>
        <taxon>Exobasidiomycetes</taxon>
        <taxon>Microstromatales</taxon>
        <taxon>Microstromatales incertae sedis</taxon>
        <taxon>Pseudomicrostroma</taxon>
    </lineage>
</organism>
<feature type="signal peptide" evidence="2">
    <location>
        <begin position="1"/>
        <end position="20"/>
    </location>
</feature>
<evidence type="ECO:0008006" key="5">
    <source>
        <dbReference type="Google" id="ProtNLM"/>
    </source>
</evidence>
<feature type="chain" id="PRO_5016423019" description="Apple domain-containing protein" evidence="2">
    <location>
        <begin position="21"/>
        <end position="331"/>
    </location>
</feature>
<keyword evidence="2" id="KW-0732">Signal</keyword>
<dbReference type="PANTHER" id="PTHR36578">
    <property type="entry name" value="CHROMOSOME 15, WHOLE GENOME SHOTGUN SEQUENCE"/>
    <property type="match status" value="1"/>
</dbReference>
<dbReference type="AlphaFoldDB" id="A0A316U4A8"/>
<evidence type="ECO:0000256" key="1">
    <source>
        <dbReference type="SAM" id="MobiDB-lite"/>
    </source>
</evidence>
<feature type="region of interest" description="Disordered" evidence="1">
    <location>
        <begin position="53"/>
        <end position="79"/>
    </location>
</feature>
<protein>
    <recommendedName>
        <fullName evidence="5">Apple domain-containing protein</fullName>
    </recommendedName>
</protein>
<reference evidence="3 4" key="1">
    <citation type="journal article" date="2018" name="Mol. Biol. Evol.">
        <title>Broad Genomic Sampling Reveals a Smut Pathogenic Ancestry of the Fungal Clade Ustilaginomycotina.</title>
        <authorList>
            <person name="Kijpornyongpan T."/>
            <person name="Mondo S.J."/>
            <person name="Barry K."/>
            <person name="Sandor L."/>
            <person name="Lee J."/>
            <person name="Lipzen A."/>
            <person name="Pangilinan J."/>
            <person name="LaButti K."/>
            <person name="Hainaut M."/>
            <person name="Henrissat B."/>
            <person name="Grigoriev I.V."/>
            <person name="Spatafora J.W."/>
            <person name="Aime M.C."/>
        </authorList>
    </citation>
    <scope>NUCLEOTIDE SEQUENCE [LARGE SCALE GENOMIC DNA]</scope>
    <source>
        <strain evidence="3 4">MCA 4718</strain>
    </source>
</reference>
<evidence type="ECO:0000313" key="4">
    <source>
        <dbReference type="Proteomes" id="UP000245942"/>
    </source>
</evidence>
<proteinExistence type="predicted"/>
<dbReference type="GeneID" id="37016383"/>
<dbReference type="EMBL" id="KZ819332">
    <property type="protein sequence ID" value="PWN19203.1"/>
    <property type="molecule type" value="Genomic_DNA"/>
</dbReference>
<feature type="compositionally biased region" description="Low complexity" evidence="1">
    <location>
        <begin position="65"/>
        <end position="76"/>
    </location>
</feature>
<name>A0A316U4A8_9BASI</name>
<accession>A0A316U4A8</accession>
<evidence type="ECO:0000256" key="2">
    <source>
        <dbReference type="SAM" id="SignalP"/>
    </source>
</evidence>
<dbReference type="PANTHER" id="PTHR36578:SF1">
    <property type="entry name" value="APPLE DOMAIN-CONTAINING PROTEIN"/>
    <property type="match status" value="1"/>
</dbReference>
<evidence type="ECO:0000313" key="3">
    <source>
        <dbReference type="EMBL" id="PWN19203.1"/>
    </source>
</evidence>
<dbReference type="STRING" id="1684307.A0A316U4A8"/>
<gene>
    <name evidence="3" type="ORF">BCV69DRAFT_303601</name>
</gene>
<keyword evidence="4" id="KW-1185">Reference proteome</keyword>
<sequence>MKLSLTLLGLAMACLAGVKADDSTSILTADERIMLAVASTNQTGGPSPYDWPDAAPATPEVATNTSDTTVDVVSSRSEGESSKRSYKSAYNLGNIITKRHDYVTLTDGTDPRYQNAALQAPSYLTYKVISNTTSYATAKKACLAYCSSVSKCVAANMYNEIGNPLLDHTFSEKSNRKCALYGDVPTLSQMTNKGGQQLYGPNSPANCIENSAVFYLGAAAAPTTPSGYTFTFGPLDAATSASLAVGYMGYDFITQYDPNQCAKLCDARKADPVGGKCKFFNIWRGVVSGKPTTYTCSYFYQATDASTATNTGDAVNKVTVTFSRGYTRNST</sequence>